<dbReference type="InterPro" id="IPR050171">
    <property type="entry name" value="MFS_Transporters"/>
</dbReference>
<keyword evidence="2" id="KW-0813">Transport</keyword>
<feature type="transmembrane region" description="Helical" evidence="7">
    <location>
        <begin position="313"/>
        <end position="335"/>
    </location>
</feature>
<evidence type="ECO:0000256" key="3">
    <source>
        <dbReference type="ARBA" id="ARBA00022475"/>
    </source>
</evidence>
<dbReference type="Gene3D" id="1.10.238.10">
    <property type="entry name" value="EF-hand"/>
    <property type="match status" value="1"/>
</dbReference>
<dbReference type="SUPFAM" id="SSF47473">
    <property type="entry name" value="EF-hand"/>
    <property type="match status" value="1"/>
</dbReference>
<dbReference type="GO" id="GO:0005509">
    <property type="term" value="F:calcium ion binding"/>
    <property type="evidence" value="ECO:0007669"/>
    <property type="project" value="InterPro"/>
</dbReference>
<feature type="transmembrane region" description="Helical" evidence="7">
    <location>
        <begin position="377"/>
        <end position="394"/>
    </location>
</feature>
<keyword evidence="11" id="KW-1185">Reference proteome</keyword>
<dbReference type="InterPro" id="IPR018247">
    <property type="entry name" value="EF_Hand_1_Ca_BS"/>
</dbReference>
<dbReference type="CDD" id="cd17330">
    <property type="entry name" value="MFS_SLC46_TetA_like"/>
    <property type="match status" value="1"/>
</dbReference>
<dbReference type="PRINTS" id="PR01035">
    <property type="entry name" value="TCRTETA"/>
</dbReference>
<dbReference type="GO" id="GO:0022857">
    <property type="term" value="F:transmembrane transporter activity"/>
    <property type="evidence" value="ECO:0007669"/>
    <property type="project" value="InterPro"/>
</dbReference>
<dbReference type="AlphaFoldDB" id="A0A6M0RGT9"/>
<dbReference type="PANTHER" id="PTHR23517">
    <property type="entry name" value="RESISTANCE PROTEIN MDTM, PUTATIVE-RELATED-RELATED"/>
    <property type="match status" value="1"/>
</dbReference>
<feature type="domain" description="EF-hand" evidence="8">
    <location>
        <begin position="409"/>
        <end position="444"/>
    </location>
</feature>
<comment type="caution">
    <text evidence="10">The sequence shown here is derived from an EMBL/GenBank/DDBJ whole genome shotgun (WGS) entry which is preliminary data.</text>
</comment>
<dbReference type="PANTHER" id="PTHR23517:SF3">
    <property type="entry name" value="INTEGRAL MEMBRANE TRANSPORT PROTEIN"/>
    <property type="match status" value="1"/>
</dbReference>
<feature type="transmembrane region" description="Helical" evidence="7">
    <location>
        <begin position="12"/>
        <end position="35"/>
    </location>
</feature>
<feature type="transmembrane region" description="Helical" evidence="7">
    <location>
        <begin position="134"/>
        <end position="158"/>
    </location>
</feature>
<dbReference type="Pfam" id="PF13202">
    <property type="entry name" value="EF-hand_5"/>
    <property type="match status" value="2"/>
</dbReference>
<evidence type="ECO:0000313" key="11">
    <source>
        <dbReference type="Proteomes" id="UP000481033"/>
    </source>
</evidence>
<dbReference type="SMART" id="SM00054">
    <property type="entry name" value="EFh"/>
    <property type="match status" value="4"/>
</dbReference>
<evidence type="ECO:0000259" key="8">
    <source>
        <dbReference type="PROSITE" id="PS50222"/>
    </source>
</evidence>
<keyword evidence="3" id="KW-1003">Cell membrane</keyword>
<feature type="transmembrane region" description="Helical" evidence="7">
    <location>
        <begin position="102"/>
        <end position="122"/>
    </location>
</feature>
<dbReference type="EMBL" id="QXHD01000004">
    <property type="protein sequence ID" value="NEZ55053.1"/>
    <property type="molecule type" value="Genomic_DNA"/>
</dbReference>
<evidence type="ECO:0000256" key="1">
    <source>
        <dbReference type="ARBA" id="ARBA00004651"/>
    </source>
</evidence>
<feature type="transmembrane region" description="Helical" evidence="7">
    <location>
        <begin position="258"/>
        <end position="277"/>
    </location>
</feature>
<dbReference type="Gene3D" id="1.20.1250.20">
    <property type="entry name" value="MFS general substrate transporter like domains"/>
    <property type="match status" value="1"/>
</dbReference>
<keyword evidence="6 7" id="KW-0472">Membrane</keyword>
<reference evidence="10 11" key="1">
    <citation type="journal article" date="2020" name="Microb. Ecol.">
        <title>Ecogenomics of the Marine Benthic Filamentous Cyanobacterium Adonisia.</title>
        <authorList>
            <person name="Walter J.M."/>
            <person name="Coutinho F.H."/>
            <person name="Leomil L."/>
            <person name="Hargreaves P.I."/>
            <person name="Campeao M.E."/>
            <person name="Vieira V.V."/>
            <person name="Silva B.S."/>
            <person name="Fistarol G.O."/>
            <person name="Salomon P.S."/>
            <person name="Sawabe T."/>
            <person name="Mino S."/>
            <person name="Hosokawa M."/>
            <person name="Miyashita H."/>
            <person name="Maruyama F."/>
            <person name="van Verk M.C."/>
            <person name="Dutilh B.E."/>
            <person name="Thompson C.C."/>
            <person name="Thompson F.L."/>
        </authorList>
    </citation>
    <scope>NUCLEOTIDE SEQUENCE [LARGE SCALE GENOMIC DNA]</scope>
    <source>
        <strain evidence="10 11">CCMR0081</strain>
    </source>
</reference>
<dbReference type="InterPro" id="IPR001958">
    <property type="entry name" value="Tet-R_TetA/multi-R_MdtG-like"/>
</dbReference>
<proteinExistence type="predicted"/>
<gene>
    <name evidence="10" type="ORF">DXZ20_05035</name>
</gene>
<feature type="domain" description="Major facilitator superfamily (MFS) profile" evidence="9">
    <location>
        <begin position="11"/>
        <end position="401"/>
    </location>
</feature>
<feature type="transmembrane region" description="Helical" evidence="7">
    <location>
        <begin position="289"/>
        <end position="307"/>
    </location>
</feature>
<feature type="transmembrane region" description="Helical" evidence="7">
    <location>
        <begin position="221"/>
        <end position="246"/>
    </location>
</feature>
<dbReference type="GO" id="GO:0005886">
    <property type="term" value="C:plasma membrane"/>
    <property type="evidence" value="ECO:0007669"/>
    <property type="project" value="UniProtKB-SubCell"/>
</dbReference>
<feature type="transmembrane region" description="Helical" evidence="7">
    <location>
        <begin position="47"/>
        <end position="66"/>
    </location>
</feature>
<evidence type="ECO:0000259" key="9">
    <source>
        <dbReference type="PROSITE" id="PS50850"/>
    </source>
</evidence>
<dbReference type="CDD" id="cd00051">
    <property type="entry name" value="EFh"/>
    <property type="match status" value="1"/>
</dbReference>
<evidence type="ECO:0000313" key="10">
    <source>
        <dbReference type="EMBL" id="NEZ55053.1"/>
    </source>
</evidence>
<dbReference type="RefSeq" id="WP_163696809.1">
    <property type="nucleotide sequence ID" value="NZ_QXHD01000004.1"/>
</dbReference>
<protein>
    <submittedName>
        <fullName evidence="10">MFS transporter</fullName>
    </submittedName>
</protein>
<dbReference type="InterPro" id="IPR020846">
    <property type="entry name" value="MFS_dom"/>
</dbReference>
<accession>A0A6M0RGT9</accession>
<evidence type="ECO:0000256" key="7">
    <source>
        <dbReference type="SAM" id="Phobius"/>
    </source>
</evidence>
<feature type="transmembrane region" description="Helical" evidence="7">
    <location>
        <begin position="78"/>
        <end position="96"/>
    </location>
</feature>
<dbReference type="Proteomes" id="UP000481033">
    <property type="component" value="Unassembled WGS sequence"/>
</dbReference>
<evidence type="ECO:0000256" key="4">
    <source>
        <dbReference type="ARBA" id="ARBA00022692"/>
    </source>
</evidence>
<name>A0A6M0RGT9_9CYAN</name>
<evidence type="ECO:0000256" key="5">
    <source>
        <dbReference type="ARBA" id="ARBA00022989"/>
    </source>
</evidence>
<keyword evidence="4 7" id="KW-0812">Transmembrane</keyword>
<feature type="transmembrane region" description="Helical" evidence="7">
    <location>
        <begin position="347"/>
        <end position="365"/>
    </location>
</feature>
<evidence type="ECO:0000256" key="6">
    <source>
        <dbReference type="ARBA" id="ARBA00023136"/>
    </source>
</evidence>
<feature type="transmembrane region" description="Helical" evidence="7">
    <location>
        <begin position="170"/>
        <end position="188"/>
    </location>
</feature>
<dbReference type="PROSITE" id="PS00018">
    <property type="entry name" value="EF_HAND_1"/>
    <property type="match status" value="2"/>
</dbReference>
<dbReference type="PROSITE" id="PS50222">
    <property type="entry name" value="EF_HAND_2"/>
    <property type="match status" value="2"/>
</dbReference>
<evidence type="ECO:0000256" key="2">
    <source>
        <dbReference type="ARBA" id="ARBA00022448"/>
    </source>
</evidence>
<dbReference type="SUPFAM" id="SSF103473">
    <property type="entry name" value="MFS general substrate transporter"/>
    <property type="match status" value="1"/>
</dbReference>
<dbReference type="InterPro" id="IPR011992">
    <property type="entry name" value="EF-hand-dom_pair"/>
</dbReference>
<keyword evidence="5 7" id="KW-1133">Transmembrane helix</keyword>
<dbReference type="Pfam" id="PF07690">
    <property type="entry name" value="MFS_1"/>
    <property type="match status" value="1"/>
</dbReference>
<comment type="subcellular location">
    <subcellularLocation>
        <location evidence="1">Cell membrane</location>
        <topology evidence="1">Multi-pass membrane protein</topology>
    </subcellularLocation>
</comment>
<sequence>MTTLQDREKKVLAILLTSTLLDYLGAGIIIPLLPFYAKTFGASPLEIGLLFSVLPFMGIFAPVFWGSLSDRIGRRPTILFNIAGTTLGFLCLTIANTLPILFLARIIGGAASASTVIVQSYISDLTTPEQRTQTLSFLDAAAGIGFILGPVIAGLLIGSDQAQPNFRTPGLAATIASGLTFCMAFIALPRKHVGRIALASKKITSPKRFLKEIRHTLRRSLIGSLILVVFAMVFVGMGLHTTLALWCDARLGWGPRQFGYLIVGYCLATAVIQIGVMGRLVRWLGEVKLILLSLVLMIAGLVLITFSSTGPQLVGAMLLFVVADATGNPTLTSLLSHLSGAKQQGKTLGIMESVSSLASCLGAIWGGFLFEILGTNWPYWINAILLLIGAFFGWQRITQSRLSRVMQRRRQQKSMHLFDLLDQDQNDVIELQDFQRLGQELANIRGWNPETSDYQVLQGSLTRFGRLLQQLADQDGNKKIDRAEWLHCLEHRIDYDFTNLFLNMIDADGDGQVTVKELRDFYQATGINTTELEESFDILDLNQDGYLCQEEFEKAVTQFLYDEDLQAPGNWIFGVSLPRQL</sequence>
<organism evidence="10 11">
    <name type="scientific">Adonisia turfae CCMR0081</name>
    <dbReference type="NCBI Taxonomy" id="2292702"/>
    <lineage>
        <taxon>Bacteria</taxon>
        <taxon>Bacillati</taxon>
        <taxon>Cyanobacteriota</taxon>
        <taxon>Adonisia</taxon>
        <taxon>Adonisia turfae</taxon>
    </lineage>
</organism>
<dbReference type="PROSITE" id="PS50850">
    <property type="entry name" value="MFS"/>
    <property type="match status" value="1"/>
</dbReference>
<dbReference type="InterPro" id="IPR036259">
    <property type="entry name" value="MFS_trans_sf"/>
</dbReference>
<dbReference type="InterPro" id="IPR011701">
    <property type="entry name" value="MFS"/>
</dbReference>
<dbReference type="InterPro" id="IPR002048">
    <property type="entry name" value="EF_hand_dom"/>
</dbReference>
<feature type="domain" description="EF-hand" evidence="8">
    <location>
        <begin position="527"/>
        <end position="562"/>
    </location>
</feature>